<name>A0A167PPU8_CALVF</name>
<evidence type="ECO:0000256" key="3">
    <source>
        <dbReference type="ARBA" id="ARBA00010617"/>
    </source>
</evidence>
<sequence length="504" mass="56509">MGYYFALFAATIATYVLYSYLHRGNTRLPPGPAGLPLIGNLLQVPMQLPFLKFGEWAKTYGPIYSFNILGQPWVVISNLDIAADILDRMSGQTGDRPRLIKANDFLERGRNLALMPKNDLWRVMRKATHESLNSRTFMKRLAIQEEEAALLVEGLLLSPEISLEHHVERAASSISMRTLYGAPSIPLKGPDPSARLNEIAVVLFDALVPGRSIVDIFPPLRHIIARSKWLRGPADKIYEESTEHFIKLFESQPSDGNRFISSALREGKATHGMSLDDSAWLVGMLFMAAQDTTAIAIRWLIMAFTLYPDVVKKAQAELDTTVGDRPPSSDDLPQLPYIEAIVKEVLRWRPPGPMGVPHATGEDIVYKDWIIPKGTILVSDIWTIGRDPVFRPNGDAFNPDRFLTDEGKVRQPPADTHDDYLAFGFGRRVCVGKDVAVRNLRICAAYLLWAFDFHKAKDENGQEIQPDDMHLIDVGVTVYPGPFKMKAVPRFLDLAERLQPSLPK</sequence>
<evidence type="ECO:0000256" key="4">
    <source>
        <dbReference type="ARBA" id="ARBA00022617"/>
    </source>
</evidence>
<comment type="cofactor">
    <cofactor evidence="1 9">
        <name>heme</name>
        <dbReference type="ChEBI" id="CHEBI:30413"/>
    </cofactor>
</comment>
<dbReference type="GO" id="GO:0005506">
    <property type="term" value="F:iron ion binding"/>
    <property type="evidence" value="ECO:0007669"/>
    <property type="project" value="InterPro"/>
</dbReference>
<gene>
    <name evidence="11" type="ORF">CALVIDRAFT_596157</name>
</gene>
<evidence type="ECO:0000256" key="5">
    <source>
        <dbReference type="ARBA" id="ARBA00022723"/>
    </source>
</evidence>
<dbReference type="InterPro" id="IPR036396">
    <property type="entry name" value="Cyt_P450_sf"/>
</dbReference>
<evidence type="ECO:0000256" key="1">
    <source>
        <dbReference type="ARBA" id="ARBA00001971"/>
    </source>
</evidence>
<dbReference type="Gene3D" id="1.10.630.10">
    <property type="entry name" value="Cytochrome P450"/>
    <property type="match status" value="1"/>
</dbReference>
<evidence type="ECO:0000313" key="11">
    <source>
        <dbReference type="EMBL" id="KZO99013.1"/>
    </source>
</evidence>
<dbReference type="AlphaFoldDB" id="A0A167PPU8"/>
<dbReference type="PROSITE" id="PS00086">
    <property type="entry name" value="CYTOCHROME_P450"/>
    <property type="match status" value="1"/>
</dbReference>
<dbReference type="SUPFAM" id="SSF48264">
    <property type="entry name" value="Cytochrome P450"/>
    <property type="match status" value="1"/>
</dbReference>
<dbReference type="STRING" id="1330018.A0A167PPU8"/>
<keyword evidence="5 9" id="KW-0479">Metal-binding</keyword>
<dbReference type="PRINTS" id="PR00463">
    <property type="entry name" value="EP450I"/>
</dbReference>
<feature type="binding site" description="axial binding residue" evidence="9">
    <location>
        <position position="430"/>
    </location>
    <ligand>
        <name>heme</name>
        <dbReference type="ChEBI" id="CHEBI:30413"/>
    </ligand>
    <ligandPart>
        <name>Fe</name>
        <dbReference type="ChEBI" id="CHEBI:18248"/>
    </ligandPart>
</feature>
<evidence type="ECO:0000256" key="2">
    <source>
        <dbReference type="ARBA" id="ARBA00005179"/>
    </source>
</evidence>
<dbReference type="PANTHER" id="PTHR46300:SF6">
    <property type="entry name" value="CYTOCHROME P450 2C30"/>
    <property type="match status" value="1"/>
</dbReference>
<reference evidence="11 12" key="1">
    <citation type="journal article" date="2016" name="Mol. Biol. Evol.">
        <title>Comparative Genomics of Early-Diverging Mushroom-Forming Fungi Provides Insights into the Origins of Lignocellulose Decay Capabilities.</title>
        <authorList>
            <person name="Nagy L.G."/>
            <person name="Riley R."/>
            <person name="Tritt A."/>
            <person name="Adam C."/>
            <person name="Daum C."/>
            <person name="Floudas D."/>
            <person name="Sun H."/>
            <person name="Yadav J.S."/>
            <person name="Pangilinan J."/>
            <person name="Larsson K.H."/>
            <person name="Matsuura K."/>
            <person name="Barry K."/>
            <person name="Labutti K."/>
            <person name="Kuo R."/>
            <person name="Ohm R.A."/>
            <person name="Bhattacharya S.S."/>
            <person name="Shirouzu T."/>
            <person name="Yoshinaga Y."/>
            <person name="Martin F.M."/>
            <person name="Grigoriev I.V."/>
            <person name="Hibbett D.S."/>
        </authorList>
    </citation>
    <scope>NUCLEOTIDE SEQUENCE [LARGE SCALE GENOMIC DNA]</scope>
    <source>
        <strain evidence="11 12">TUFC12733</strain>
    </source>
</reference>
<comment type="similarity">
    <text evidence="3 10">Belongs to the cytochrome P450 family.</text>
</comment>
<comment type="pathway">
    <text evidence="2">Secondary metabolite biosynthesis.</text>
</comment>
<dbReference type="InterPro" id="IPR002401">
    <property type="entry name" value="Cyt_P450_E_grp-I"/>
</dbReference>
<dbReference type="InterPro" id="IPR050364">
    <property type="entry name" value="Cytochrome_P450_fung"/>
</dbReference>
<dbReference type="InterPro" id="IPR001128">
    <property type="entry name" value="Cyt_P450"/>
</dbReference>
<keyword evidence="8 10" id="KW-0503">Monooxygenase</keyword>
<organism evidence="11 12">
    <name type="scientific">Calocera viscosa (strain TUFC12733)</name>
    <dbReference type="NCBI Taxonomy" id="1330018"/>
    <lineage>
        <taxon>Eukaryota</taxon>
        <taxon>Fungi</taxon>
        <taxon>Dikarya</taxon>
        <taxon>Basidiomycota</taxon>
        <taxon>Agaricomycotina</taxon>
        <taxon>Dacrymycetes</taxon>
        <taxon>Dacrymycetales</taxon>
        <taxon>Dacrymycetaceae</taxon>
        <taxon>Calocera</taxon>
    </lineage>
</organism>
<evidence type="ECO:0000256" key="8">
    <source>
        <dbReference type="ARBA" id="ARBA00023033"/>
    </source>
</evidence>
<keyword evidence="12" id="KW-1185">Reference proteome</keyword>
<dbReference type="OrthoDB" id="2789670at2759"/>
<dbReference type="PANTHER" id="PTHR46300">
    <property type="entry name" value="P450, PUTATIVE (EUROFUNG)-RELATED-RELATED"/>
    <property type="match status" value="1"/>
</dbReference>
<keyword evidence="4 9" id="KW-0349">Heme</keyword>
<dbReference type="InterPro" id="IPR017972">
    <property type="entry name" value="Cyt_P450_CS"/>
</dbReference>
<evidence type="ECO:0000313" key="12">
    <source>
        <dbReference type="Proteomes" id="UP000076738"/>
    </source>
</evidence>
<dbReference type="CDD" id="cd11065">
    <property type="entry name" value="CYP64-like"/>
    <property type="match status" value="1"/>
</dbReference>
<evidence type="ECO:0000256" key="9">
    <source>
        <dbReference type="PIRSR" id="PIRSR602401-1"/>
    </source>
</evidence>
<keyword evidence="7 9" id="KW-0408">Iron</keyword>
<evidence type="ECO:0000256" key="6">
    <source>
        <dbReference type="ARBA" id="ARBA00023002"/>
    </source>
</evidence>
<evidence type="ECO:0000256" key="10">
    <source>
        <dbReference type="RuleBase" id="RU000461"/>
    </source>
</evidence>
<dbReference type="GO" id="GO:0020037">
    <property type="term" value="F:heme binding"/>
    <property type="evidence" value="ECO:0007669"/>
    <property type="project" value="InterPro"/>
</dbReference>
<proteinExistence type="inferred from homology"/>
<dbReference type="Pfam" id="PF00067">
    <property type="entry name" value="p450"/>
    <property type="match status" value="1"/>
</dbReference>
<dbReference type="EMBL" id="KV417273">
    <property type="protein sequence ID" value="KZO99013.1"/>
    <property type="molecule type" value="Genomic_DNA"/>
</dbReference>
<dbReference type="PRINTS" id="PR00385">
    <property type="entry name" value="P450"/>
</dbReference>
<dbReference type="GO" id="GO:0016705">
    <property type="term" value="F:oxidoreductase activity, acting on paired donors, with incorporation or reduction of molecular oxygen"/>
    <property type="evidence" value="ECO:0007669"/>
    <property type="project" value="InterPro"/>
</dbReference>
<accession>A0A167PPU8</accession>
<protein>
    <submittedName>
        <fullName evidence="11">Cytochrome P450</fullName>
    </submittedName>
</protein>
<dbReference type="GO" id="GO:0004497">
    <property type="term" value="F:monooxygenase activity"/>
    <property type="evidence" value="ECO:0007669"/>
    <property type="project" value="UniProtKB-KW"/>
</dbReference>
<evidence type="ECO:0000256" key="7">
    <source>
        <dbReference type="ARBA" id="ARBA00023004"/>
    </source>
</evidence>
<keyword evidence="6 10" id="KW-0560">Oxidoreductase</keyword>
<dbReference type="Proteomes" id="UP000076738">
    <property type="component" value="Unassembled WGS sequence"/>
</dbReference>